<sequence>MPDTLSAADFVSIRPQYKNEQAEGELPAAVEHLFAQGTMIDHYFVRPAPALFEDQTFADFGRISAIVFCQQEGGAPWVVHFQEPTMVKDLSIDMPDAEFRAMLAASSVTLPGEG</sequence>
<proteinExistence type="predicted"/>
<accession>A0ABR9R3E3</accession>
<evidence type="ECO:0000313" key="2">
    <source>
        <dbReference type="Proteomes" id="UP000768567"/>
    </source>
</evidence>
<dbReference type="RefSeq" id="WP_193501148.1">
    <property type="nucleotide sequence ID" value="NZ_JADCKC010000002.1"/>
</dbReference>
<dbReference type="EMBL" id="JADCKC010000002">
    <property type="protein sequence ID" value="MBE5037651.1"/>
    <property type="molecule type" value="Genomic_DNA"/>
</dbReference>
<reference evidence="1 2" key="1">
    <citation type="submission" date="2020-10" db="EMBL/GenBank/DDBJ databases">
        <title>ChiBAC.</title>
        <authorList>
            <person name="Zenner C."/>
            <person name="Hitch T.C.A."/>
            <person name="Clavel T."/>
        </authorList>
    </citation>
    <scope>NUCLEOTIDE SEQUENCE [LARGE SCALE GENOMIC DNA]</scope>
    <source>
        <strain evidence="1 2">DSM 109015</strain>
    </source>
</reference>
<name>A0ABR9R3E3_9FIRM</name>
<organism evidence="1 2">
    <name type="scientific">Gemmiger gallinarum</name>
    <dbReference type="NCBI Taxonomy" id="2779354"/>
    <lineage>
        <taxon>Bacteria</taxon>
        <taxon>Bacillati</taxon>
        <taxon>Bacillota</taxon>
        <taxon>Clostridia</taxon>
        <taxon>Eubacteriales</taxon>
        <taxon>Gemmiger</taxon>
    </lineage>
</organism>
<evidence type="ECO:0000313" key="1">
    <source>
        <dbReference type="EMBL" id="MBE5037651.1"/>
    </source>
</evidence>
<dbReference type="Proteomes" id="UP000768567">
    <property type="component" value="Unassembled WGS sequence"/>
</dbReference>
<protein>
    <submittedName>
        <fullName evidence="1">Uncharacterized protein</fullName>
    </submittedName>
</protein>
<gene>
    <name evidence="1" type="ORF">INF35_07620</name>
</gene>
<keyword evidence="2" id="KW-1185">Reference proteome</keyword>
<comment type="caution">
    <text evidence="1">The sequence shown here is derived from an EMBL/GenBank/DDBJ whole genome shotgun (WGS) entry which is preliminary data.</text>
</comment>